<keyword evidence="11" id="KW-0009">Actin-binding</keyword>
<dbReference type="Gene3D" id="3.40.850.10">
    <property type="entry name" value="Kinesin motor domain"/>
    <property type="match status" value="1"/>
</dbReference>
<dbReference type="InterPro" id="IPR027417">
    <property type="entry name" value="P-loop_NTPase"/>
</dbReference>
<dbReference type="Gene3D" id="1.10.10.820">
    <property type="match status" value="1"/>
</dbReference>
<dbReference type="PROSITE" id="PS51456">
    <property type="entry name" value="MYOSIN_MOTOR"/>
    <property type="match status" value="1"/>
</dbReference>
<evidence type="ECO:0000256" key="8">
    <source>
        <dbReference type="ARBA" id="ARBA00023175"/>
    </source>
</evidence>
<evidence type="ECO:0000256" key="7">
    <source>
        <dbReference type="ARBA" id="ARBA00023123"/>
    </source>
</evidence>
<feature type="binding site" evidence="11">
    <location>
        <begin position="15"/>
        <end position="22"/>
    </location>
    <ligand>
        <name>ATP</name>
        <dbReference type="ChEBI" id="CHEBI:30616"/>
    </ligand>
</feature>
<dbReference type="SUPFAM" id="SSF52540">
    <property type="entry name" value="P-loop containing nucleoside triphosphate hydrolases"/>
    <property type="match status" value="1"/>
</dbReference>
<evidence type="ECO:0000256" key="10">
    <source>
        <dbReference type="ARBA" id="ARBA00023273"/>
    </source>
</evidence>
<reference evidence="13 14" key="1">
    <citation type="submission" date="2021-06" db="EMBL/GenBank/DDBJ databases">
        <title>Caerostris darwini draft genome.</title>
        <authorList>
            <person name="Kono N."/>
            <person name="Arakawa K."/>
        </authorList>
    </citation>
    <scope>NUCLEOTIDE SEQUENCE [LARGE SCALE GENOMIC DNA]</scope>
</reference>
<feature type="domain" description="Myosin motor" evidence="12">
    <location>
        <begin position="1"/>
        <end position="215"/>
    </location>
</feature>
<dbReference type="SMART" id="SM00242">
    <property type="entry name" value="MYSc"/>
    <property type="match status" value="1"/>
</dbReference>
<evidence type="ECO:0000313" key="13">
    <source>
        <dbReference type="EMBL" id="GIY77091.1"/>
    </source>
</evidence>
<dbReference type="AlphaFoldDB" id="A0AAV4W2W5"/>
<keyword evidence="9" id="KW-0206">Cytoskeleton</keyword>
<evidence type="ECO:0000256" key="2">
    <source>
        <dbReference type="ARBA" id="ARBA00004316"/>
    </source>
</evidence>
<evidence type="ECO:0000256" key="3">
    <source>
        <dbReference type="ARBA" id="ARBA00022490"/>
    </source>
</evidence>
<keyword evidence="3" id="KW-0963">Cytoplasm</keyword>
<accession>A0AAV4W2W5</accession>
<dbReference type="InterPro" id="IPR052409">
    <property type="entry name" value="Myosin-III_kinase_activity"/>
</dbReference>
<dbReference type="GO" id="GO:0003779">
    <property type="term" value="F:actin binding"/>
    <property type="evidence" value="ECO:0007669"/>
    <property type="project" value="UniProtKB-KW"/>
</dbReference>
<dbReference type="GO" id="GO:0004674">
    <property type="term" value="F:protein serine/threonine kinase activity"/>
    <property type="evidence" value="ECO:0007669"/>
    <property type="project" value="TreeGrafter"/>
</dbReference>
<evidence type="ECO:0000256" key="11">
    <source>
        <dbReference type="PROSITE-ProRule" id="PRU00782"/>
    </source>
</evidence>
<sequence length="500" mass="54813">MIRCLFSIQVIITFGKCGSGKSFSTTQIIKQLAFLSPSGNIGMAEKIQQLCPLLDAFGSARTAYNQNASRLLKTVAVTFTKTGKITGGIITAILLDRTRITSIPENEGNFHVLYYVFEGLKSEKRLAEFGLDKLSAMRALPSKPSRSAADLVAGYKALYHSFRVLSFTEEEILVVLRILAAILLLGDVTYTMKGQTATANNPYLVTRQEPERRPRAAVLRDLQGCGGGGGGGQEGRLGAVPIPEGVRLDRLLHQQAALILPPRPVSSTPLSEINRNLVFILICCLSVCRIVEVASPGVFRRTDASCVFSQGELVLGDRGGSPGVREPRAEPALPTHHQHHQRLPAEVHPAAALLQGTGELTPFLSTHPPSEEYKEEGVDIPFKYEETPQQKEFLDSLVESERILLNGLQNSGVKGTFNWLKKMKSLPSECIRVENDTVTVKHTFEEVTYSIPDLTTENVGSPDEEEFAETFKGTVDVVTSAIANLVRRVAEFENAFLVHW</sequence>
<evidence type="ECO:0000313" key="14">
    <source>
        <dbReference type="Proteomes" id="UP001054837"/>
    </source>
</evidence>
<proteinExistence type="inferred from homology"/>
<dbReference type="GO" id="GO:0000146">
    <property type="term" value="F:microfilament motor activity"/>
    <property type="evidence" value="ECO:0007669"/>
    <property type="project" value="TreeGrafter"/>
</dbReference>
<dbReference type="InterPro" id="IPR001609">
    <property type="entry name" value="Myosin_head_motor_dom-like"/>
</dbReference>
<dbReference type="EMBL" id="BPLQ01014081">
    <property type="protein sequence ID" value="GIY77091.1"/>
    <property type="molecule type" value="Genomic_DNA"/>
</dbReference>
<evidence type="ECO:0000259" key="12">
    <source>
        <dbReference type="PROSITE" id="PS51456"/>
    </source>
</evidence>
<keyword evidence="7 11" id="KW-0518">Myosin</keyword>
<evidence type="ECO:0000256" key="6">
    <source>
        <dbReference type="ARBA" id="ARBA00022840"/>
    </source>
</evidence>
<organism evidence="13 14">
    <name type="scientific">Caerostris darwini</name>
    <dbReference type="NCBI Taxonomy" id="1538125"/>
    <lineage>
        <taxon>Eukaryota</taxon>
        <taxon>Metazoa</taxon>
        <taxon>Ecdysozoa</taxon>
        <taxon>Arthropoda</taxon>
        <taxon>Chelicerata</taxon>
        <taxon>Arachnida</taxon>
        <taxon>Araneae</taxon>
        <taxon>Araneomorphae</taxon>
        <taxon>Entelegynae</taxon>
        <taxon>Araneoidea</taxon>
        <taxon>Araneidae</taxon>
        <taxon>Caerostris</taxon>
    </lineage>
</organism>
<dbReference type="InterPro" id="IPR036961">
    <property type="entry name" value="Kinesin_motor_dom_sf"/>
</dbReference>
<protein>
    <submittedName>
        <fullName evidence="13">Myosin-IIIb</fullName>
    </submittedName>
</protein>
<dbReference type="GO" id="GO:0030832">
    <property type="term" value="P:regulation of actin filament length"/>
    <property type="evidence" value="ECO:0007669"/>
    <property type="project" value="TreeGrafter"/>
</dbReference>
<dbReference type="GO" id="GO:0005524">
    <property type="term" value="F:ATP binding"/>
    <property type="evidence" value="ECO:0007669"/>
    <property type="project" value="UniProtKB-UniRule"/>
</dbReference>
<evidence type="ECO:0000256" key="1">
    <source>
        <dbReference type="ARBA" id="ARBA00004245"/>
    </source>
</evidence>
<dbReference type="Proteomes" id="UP001054837">
    <property type="component" value="Unassembled WGS sequence"/>
</dbReference>
<keyword evidence="10" id="KW-0966">Cell projection</keyword>
<gene>
    <name evidence="13" type="primary">Myo3b</name>
    <name evidence="13" type="ORF">CDAR_299831</name>
</gene>
<keyword evidence="5 11" id="KW-0547">Nucleotide-binding</keyword>
<comment type="caution">
    <text evidence="11">Lacks conserved residue(s) required for the propagation of feature annotation.</text>
</comment>
<comment type="caution">
    <text evidence="13">The sequence shown here is derived from an EMBL/GenBank/DDBJ whole genome shotgun (WGS) entry which is preliminary data.</text>
</comment>
<name>A0AAV4W2W5_9ARAC</name>
<dbReference type="GO" id="GO:0016459">
    <property type="term" value="C:myosin complex"/>
    <property type="evidence" value="ECO:0007669"/>
    <property type="project" value="UniProtKB-KW"/>
</dbReference>
<keyword evidence="4" id="KW-0677">Repeat</keyword>
<dbReference type="PANTHER" id="PTHR46256:SF2">
    <property type="entry name" value="NEITHER INACTIVATION NOR AFTERPOTENTIAL PROTEIN C"/>
    <property type="match status" value="1"/>
</dbReference>
<dbReference type="Gene3D" id="1.20.120.720">
    <property type="entry name" value="Myosin VI head, motor domain, U50 subdomain"/>
    <property type="match status" value="1"/>
</dbReference>
<keyword evidence="14" id="KW-1185">Reference proteome</keyword>
<dbReference type="PANTHER" id="PTHR46256">
    <property type="entry name" value="AGAP011099-PA"/>
    <property type="match status" value="1"/>
</dbReference>
<dbReference type="PRINTS" id="PR00193">
    <property type="entry name" value="MYOSINHEAVY"/>
</dbReference>
<dbReference type="GO" id="GO:0042995">
    <property type="term" value="C:cell projection"/>
    <property type="evidence" value="ECO:0007669"/>
    <property type="project" value="UniProtKB-SubCell"/>
</dbReference>
<keyword evidence="6 11" id="KW-0067">ATP-binding</keyword>
<comment type="subcellular location">
    <subcellularLocation>
        <location evidence="2">Cell projection</location>
    </subcellularLocation>
    <subcellularLocation>
        <location evidence="1">Cytoplasm</location>
        <location evidence="1">Cytoskeleton</location>
    </subcellularLocation>
</comment>
<evidence type="ECO:0000256" key="4">
    <source>
        <dbReference type="ARBA" id="ARBA00022737"/>
    </source>
</evidence>
<evidence type="ECO:0000256" key="9">
    <source>
        <dbReference type="ARBA" id="ARBA00023212"/>
    </source>
</evidence>
<comment type="similarity">
    <text evidence="11">Belongs to the TRAFAC class myosin-kinesin ATPase superfamily. Myosin family.</text>
</comment>
<evidence type="ECO:0000256" key="5">
    <source>
        <dbReference type="ARBA" id="ARBA00022741"/>
    </source>
</evidence>
<keyword evidence="8 11" id="KW-0505">Motor protein</keyword>
<dbReference type="Pfam" id="PF00063">
    <property type="entry name" value="Myosin_head"/>
    <property type="match status" value="1"/>
</dbReference>